<organism evidence="1">
    <name type="scientific">Lichtheimia ramosa</name>
    <dbReference type="NCBI Taxonomy" id="688394"/>
    <lineage>
        <taxon>Eukaryota</taxon>
        <taxon>Fungi</taxon>
        <taxon>Fungi incertae sedis</taxon>
        <taxon>Mucoromycota</taxon>
        <taxon>Mucoromycotina</taxon>
        <taxon>Mucoromycetes</taxon>
        <taxon>Mucorales</taxon>
        <taxon>Lichtheimiaceae</taxon>
        <taxon>Lichtheimia</taxon>
    </lineage>
</organism>
<proteinExistence type="predicted"/>
<accession>A0A077WVT6</accession>
<evidence type="ECO:0000313" key="1">
    <source>
        <dbReference type="EMBL" id="CDS11741.1"/>
    </source>
</evidence>
<protein>
    <submittedName>
        <fullName evidence="1">Uncharacterized protein</fullName>
    </submittedName>
</protein>
<name>A0A077WVT6_9FUNG</name>
<gene>
    <name evidence="1" type="ORF">LRAMOSA04004</name>
</gene>
<reference evidence="1" key="1">
    <citation type="journal article" date="2014" name="Genome Announc.">
        <title>De novo whole-genome sequence and genome annotation of Lichtheimia ramosa.</title>
        <authorList>
            <person name="Linde J."/>
            <person name="Schwartze V."/>
            <person name="Binder U."/>
            <person name="Lass-Florl C."/>
            <person name="Voigt K."/>
            <person name="Horn F."/>
        </authorList>
    </citation>
    <scope>NUCLEOTIDE SEQUENCE</scope>
    <source>
        <strain evidence="1">JMRC FSU:6197</strain>
    </source>
</reference>
<dbReference type="EMBL" id="LK023346">
    <property type="protein sequence ID" value="CDS11741.1"/>
    <property type="molecule type" value="Genomic_DNA"/>
</dbReference>
<dbReference type="AlphaFoldDB" id="A0A077WVT6"/>
<sequence length="114" mass="13334">MQHVCHLFHPLFMTKRIQHLPLCHHHLCHPGQHHPLAVTFRHLLPLVSINNNNNNNILLLLVQLQVVVLVEYCLHQAQLVCHPFTFTFIIQNLAWNQLCFSCQLLEKLIKAVDK</sequence>